<comment type="function">
    <text evidence="9">May be involved in the formation or repair of [Fe-S] clusters present in iron-sulfur proteins.</text>
</comment>
<comment type="similarity">
    <text evidence="1 9">Belongs to the NifU family.</text>
</comment>
<evidence type="ECO:0000256" key="5">
    <source>
        <dbReference type="ARBA" id="ARBA00023004"/>
    </source>
</evidence>
<feature type="domain" description="NIF system FeS cluster assembly NifU C-terminal" evidence="11">
    <location>
        <begin position="215"/>
        <end position="280"/>
    </location>
</feature>
<dbReference type="PANTHER" id="PTHR10093">
    <property type="entry name" value="IRON-SULFUR CLUSTER ASSEMBLY ENZYME NIFU HOMOLOG"/>
    <property type="match status" value="1"/>
</dbReference>
<dbReference type="Pfam" id="PF01106">
    <property type="entry name" value="NifU"/>
    <property type="match status" value="1"/>
</dbReference>
<dbReference type="CDD" id="cd06664">
    <property type="entry name" value="IscU_like"/>
    <property type="match status" value="1"/>
</dbReference>
<evidence type="ECO:0000313" key="15">
    <source>
        <dbReference type="Proteomes" id="UP000030661"/>
    </source>
</evidence>
<accession>A0A081C809</accession>
<keyword evidence="6 10" id="KW-0411">Iron-sulfur</keyword>
<reference evidence="14 15" key="1">
    <citation type="journal article" date="2015" name="PeerJ">
        <title>First genomic representation of candidate bacterial phylum KSB3 points to enhanced environmental sensing as a trigger of wastewater bulking.</title>
        <authorList>
            <person name="Sekiguchi Y."/>
            <person name="Ohashi A."/>
            <person name="Parks D.H."/>
            <person name="Yamauchi T."/>
            <person name="Tyson G.W."/>
            <person name="Hugenholtz P."/>
        </authorList>
    </citation>
    <scope>NUCLEOTIDE SEQUENCE [LARGE SCALE GENOMIC DNA]</scope>
</reference>
<proteinExistence type="inferred from homology"/>
<dbReference type="Gene3D" id="1.10.10.1100">
    <property type="entry name" value="BFD-like [2Fe-2S]-binding domain"/>
    <property type="match status" value="1"/>
</dbReference>
<feature type="binding site" evidence="10">
    <location>
        <position position="105"/>
    </location>
    <ligand>
        <name>Fe cation</name>
        <dbReference type="ChEBI" id="CHEBI:24875"/>
    </ligand>
</feature>
<dbReference type="Gene3D" id="3.30.300.130">
    <property type="entry name" value="Fe-S cluster assembly (FSCA)"/>
    <property type="match status" value="1"/>
</dbReference>
<sequence length="291" mass="32625">MWDYTEKVREHFFHPRNVGSLEDANAVAEVGSLACGDALKIYLKIDGQQRIQDAKFETFGCGSAIASSSALTEMIKGLSIDEAAKITNQDIAKYLGGLPEEKMHCSVMGREALEKAIALYRGETYEEDKEDEGRIVCKCFGVTDEKIKRVVRENGLQTVDQVTHYTKAGGGCTSCHAEIEDLIAEVWEDKKREQFREEKKVQRKKLTTIQKITLIQDALEHEIRPELQKDGGDIELIDVDGNNVIVALRGHCVGCPGAEYTLKLGVQEKLRELVAEDIVVMQEEDQEIMNF</sequence>
<dbReference type="PIRSF" id="PIRSF000375">
    <property type="entry name" value="NifU"/>
    <property type="match status" value="1"/>
</dbReference>
<feature type="binding site" evidence="10">
    <location>
        <position position="172"/>
    </location>
    <ligand>
        <name>[2Fe-2S] cluster</name>
        <dbReference type="ChEBI" id="CHEBI:190135"/>
    </ligand>
</feature>
<keyword evidence="4 10" id="KW-0479">Metal-binding</keyword>
<feature type="binding site" evidence="10">
    <location>
        <position position="175"/>
    </location>
    <ligand>
        <name>[2Fe-2S] cluster</name>
        <dbReference type="ChEBI" id="CHEBI:190135"/>
    </ligand>
</feature>
<evidence type="ECO:0000256" key="8">
    <source>
        <dbReference type="ARBA" id="ARBA00034078"/>
    </source>
</evidence>
<feature type="domain" description="NIF system FeS cluster assembly NifU N-terminal" evidence="12">
    <location>
        <begin position="4"/>
        <end position="124"/>
    </location>
</feature>
<dbReference type="Pfam" id="PF04324">
    <property type="entry name" value="Fer2_BFD"/>
    <property type="match status" value="1"/>
</dbReference>
<evidence type="ECO:0000313" key="14">
    <source>
        <dbReference type="EMBL" id="GAK60714.1"/>
    </source>
</evidence>
<protein>
    <recommendedName>
        <fullName evidence="2 9">Nitrogen fixation protein NifU</fullName>
    </recommendedName>
</protein>
<feature type="binding site" evidence="10">
    <location>
        <position position="139"/>
    </location>
    <ligand>
        <name>[2Fe-2S] cluster</name>
        <dbReference type="ChEBI" id="CHEBI:190135"/>
    </ligand>
</feature>
<dbReference type="SUPFAM" id="SSF82649">
    <property type="entry name" value="SufE/NifU"/>
    <property type="match status" value="1"/>
</dbReference>
<dbReference type="AlphaFoldDB" id="A0A081C809"/>
<evidence type="ECO:0000259" key="11">
    <source>
        <dbReference type="Pfam" id="PF01106"/>
    </source>
</evidence>
<evidence type="ECO:0000256" key="10">
    <source>
        <dbReference type="PIRSR" id="PIRSR000375-1"/>
    </source>
</evidence>
<evidence type="ECO:0000256" key="7">
    <source>
        <dbReference type="ARBA" id="ARBA00023231"/>
    </source>
</evidence>
<evidence type="ECO:0000256" key="2">
    <source>
        <dbReference type="ARBA" id="ARBA00015278"/>
    </source>
</evidence>
<dbReference type="EMBL" id="DF820474">
    <property type="protein sequence ID" value="GAK60714.1"/>
    <property type="molecule type" value="Genomic_DNA"/>
</dbReference>
<keyword evidence="3 10" id="KW-0001">2Fe-2S</keyword>
<dbReference type="InterPro" id="IPR034904">
    <property type="entry name" value="FSCA_dom_sf"/>
</dbReference>
<feature type="binding site" evidence="10">
    <location>
        <position position="61"/>
    </location>
    <ligand>
        <name>Fe cation</name>
        <dbReference type="ChEBI" id="CHEBI:24875"/>
    </ligand>
</feature>
<dbReference type="NCBIfam" id="TIGR02000">
    <property type="entry name" value="NifU_proper"/>
    <property type="match status" value="1"/>
</dbReference>
<feature type="binding site" evidence="10">
    <location>
        <position position="137"/>
    </location>
    <ligand>
        <name>[2Fe-2S] cluster</name>
        <dbReference type="ChEBI" id="CHEBI:190135"/>
    </ligand>
</feature>
<dbReference type="InterPro" id="IPR041854">
    <property type="entry name" value="BFD-like_2Fe2S-bd_dom_sf"/>
</dbReference>
<dbReference type="CDD" id="cd19947">
    <property type="entry name" value="NifU_Fer2_BFD-like"/>
    <property type="match status" value="1"/>
</dbReference>
<dbReference type="eggNOG" id="COG0694">
    <property type="taxonomic scope" value="Bacteria"/>
</dbReference>
<evidence type="ECO:0000259" key="12">
    <source>
        <dbReference type="Pfam" id="PF01592"/>
    </source>
</evidence>
<dbReference type="HOGENOM" id="CLU_079283_0_0_0"/>
<dbReference type="GO" id="GO:0005506">
    <property type="term" value="F:iron ion binding"/>
    <property type="evidence" value="ECO:0007669"/>
    <property type="project" value="InterPro"/>
</dbReference>
<comment type="cofactor">
    <cofactor evidence="8">
        <name>[2Fe-2S] cluster</name>
        <dbReference type="ChEBI" id="CHEBI:190135"/>
    </cofactor>
</comment>
<dbReference type="GO" id="GO:0051537">
    <property type="term" value="F:2 iron, 2 sulfur cluster binding"/>
    <property type="evidence" value="ECO:0007669"/>
    <property type="project" value="UniProtKB-KW"/>
</dbReference>
<feature type="domain" description="BFD-like [2Fe-2S]-binding" evidence="13">
    <location>
        <begin position="135"/>
        <end position="185"/>
    </location>
</feature>
<comment type="cofactor">
    <cofactor evidence="10">
        <name>Fe cation</name>
        <dbReference type="ChEBI" id="CHEBI:24875"/>
    </cofactor>
    <text evidence="10">Binds 1 Fe cation per subunit.</text>
</comment>
<evidence type="ECO:0000256" key="4">
    <source>
        <dbReference type="ARBA" id="ARBA00022723"/>
    </source>
</evidence>
<evidence type="ECO:0000259" key="13">
    <source>
        <dbReference type="Pfam" id="PF04324"/>
    </source>
</evidence>
<keyword evidence="5 10" id="KW-0408">Iron</keyword>
<dbReference type="InterPro" id="IPR007419">
    <property type="entry name" value="BFD-like_2Fe2S-bd_dom"/>
</dbReference>
<comment type="cofactor">
    <cofactor evidence="10">
        <name>[2Fe-2S] cluster</name>
        <dbReference type="ChEBI" id="CHEBI:190135"/>
    </cofactor>
    <text evidence="10">Binds 1 [2Fe-2S] cluster per subunit.</text>
</comment>
<evidence type="ECO:0000256" key="9">
    <source>
        <dbReference type="PIRNR" id="PIRNR000375"/>
    </source>
</evidence>
<organism evidence="14 15">
    <name type="scientific">Vecturithrix granuli</name>
    <dbReference type="NCBI Taxonomy" id="1499967"/>
    <lineage>
        <taxon>Bacteria</taxon>
        <taxon>Candidatus Moduliflexota</taxon>
        <taxon>Candidatus Vecturitrichia</taxon>
        <taxon>Candidatus Vecturitrichales</taxon>
        <taxon>Candidatus Vecturitrichaceae</taxon>
        <taxon>Candidatus Vecturithrix</taxon>
    </lineage>
</organism>
<name>A0A081C809_VECG1</name>
<dbReference type="InterPro" id="IPR001075">
    <property type="entry name" value="NIF_FeS_clus_asmbl_NifU_C"/>
</dbReference>
<dbReference type="eggNOG" id="COG0822">
    <property type="taxonomic scope" value="Bacteria"/>
</dbReference>
<dbReference type="Pfam" id="PF01592">
    <property type="entry name" value="NifU_N"/>
    <property type="match status" value="1"/>
</dbReference>
<dbReference type="SUPFAM" id="SSF117916">
    <property type="entry name" value="Fe-S cluster assembly (FSCA) domain-like"/>
    <property type="match status" value="1"/>
</dbReference>
<evidence type="ECO:0000256" key="3">
    <source>
        <dbReference type="ARBA" id="ARBA00022714"/>
    </source>
</evidence>
<keyword evidence="7 9" id="KW-0535">Nitrogen fixation</keyword>
<dbReference type="GO" id="GO:0016226">
    <property type="term" value="P:iron-sulfur cluster assembly"/>
    <property type="evidence" value="ECO:0007669"/>
    <property type="project" value="InterPro"/>
</dbReference>
<dbReference type="Proteomes" id="UP000030661">
    <property type="component" value="Unassembled WGS sequence"/>
</dbReference>
<feature type="binding site" evidence="10">
    <location>
        <position position="35"/>
    </location>
    <ligand>
        <name>Fe cation</name>
        <dbReference type="ChEBI" id="CHEBI:24875"/>
    </ligand>
</feature>
<dbReference type="InterPro" id="IPR002871">
    <property type="entry name" value="NIF_FeS_clus_asmbl_NifU_N"/>
</dbReference>
<evidence type="ECO:0000256" key="1">
    <source>
        <dbReference type="ARBA" id="ARBA00006420"/>
    </source>
</evidence>
<dbReference type="Gene3D" id="3.90.1010.10">
    <property type="match status" value="1"/>
</dbReference>
<evidence type="ECO:0000256" key="6">
    <source>
        <dbReference type="ARBA" id="ARBA00023014"/>
    </source>
</evidence>
<dbReference type="InterPro" id="IPR010238">
    <property type="entry name" value="NIF_FeS_clus_asmbl_NifU"/>
</dbReference>
<gene>
    <name evidence="14" type="ORF">U27_00612</name>
</gene>
<dbReference type="InterPro" id="IPR016217">
    <property type="entry name" value="N_fixation_NifU"/>
</dbReference>
<dbReference type="STRING" id="1499967.U27_00612"/>
<keyword evidence="15" id="KW-1185">Reference proteome</keyword>